<protein>
    <submittedName>
        <fullName evidence="2">Uncharacterized protein</fullName>
    </submittedName>
</protein>
<organism evidence="2 3">
    <name type="scientific">Mucilaginibacter pallidiroseus</name>
    <dbReference type="NCBI Taxonomy" id="2599295"/>
    <lineage>
        <taxon>Bacteria</taxon>
        <taxon>Pseudomonadati</taxon>
        <taxon>Bacteroidota</taxon>
        <taxon>Sphingobacteriia</taxon>
        <taxon>Sphingobacteriales</taxon>
        <taxon>Sphingobacteriaceae</taxon>
        <taxon>Mucilaginibacter</taxon>
    </lineage>
</organism>
<keyword evidence="1" id="KW-0472">Membrane</keyword>
<feature type="transmembrane region" description="Helical" evidence="1">
    <location>
        <begin position="182"/>
        <end position="203"/>
    </location>
</feature>
<proteinExistence type="predicted"/>
<evidence type="ECO:0000256" key="1">
    <source>
        <dbReference type="SAM" id="Phobius"/>
    </source>
</evidence>
<feature type="transmembrane region" description="Helical" evidence="1">
    <location>
        <begin position="69"/>
        <end position="97"/>
    </location>
</feature>
<evidence type="ECO:0000313" key="2">
    <source>
        <dbReference type="EMBL" id="TWR28869.1"/>
    </source>
</evidence>
<keyword evidence="1" id="KW-1133">Transmembrane helix</keyword>
<gene>
    <name evidence="2" type="ORF">FPZ43_11400</name>
</gene>
<evidence type="ECO:0000313" key="3">
    <source>
        <dbReference type="Proteomes" id="UP000320042"/>
    </source>
</evidence>
<dbReference type="EMBL" id="VOEJ01000005">
    <property type="protein sequence ID" value="TWR28869.1"/>
    <property type="molecule type" value="Genomic_DNA"/>
</dbReference>
<keyword evidence="1" id="KW-0812">Transmembrane</keyword>
<reference evidence="2 3" key="1">
    <citation type="submission" date="2019-07" db="EMBL/GenBank/DDBJ databases">
        <authorList>
            <person name="Kim J."/>
        </authorList>
    </citation>
    <scope>NUCLEOTIDE SEQUENCE [LARGE SCALE GENOMIC DNA]</scope>
    <source>
        <strain evidence="3">dk17</strain>
    </source>
</reference>
<sequence length="293" mass="33037">MLTGQNGDFVVNRTFGEGEKSASLFQTLSLGGIGMMRIKSYTGEPSMFVFTVFPFWVLTFGLNRKFDQLLMLGCLILTFSTTAYMCMILFYSCWIIYKRNFTIFYYISILIIVFCLVLQLNAFKHLLDSMYNFIFVGKLGGESSSSQQRSGAFTEHLFYWSTLNPLNQAFGIGFGYVRSTDFFSTLIVNNGLVGLIVFTWFTLKNIGLKIASPIISLCYKLGLVFVYLIMMASVPEFGYPSLWIYIALGFVIKHMKFETVNTSEIVNNNVLSENIGMKPVLTGIAPAGKQIAR</sequence>
<keyword evidence="3" id="KW-1185">Reference proteome</keyword>
<name>A0A563UC88_9SPHI</name>
<accession>A0A563UC88</accession>
<feature type="transmembrane region" description="Helical" evidence="1">
    <location>
        <begin position="103"/>
        <end position="123"/>
    </location>
</feature>
<dbReference type="Proteomes" id="UP000320042">
    <property type="component" value="Unassembled WGS sequence"/>
</dbReference>
<dbReference type="AlphaFoldDB" id="A0A563UC88"/>
<feature type="transmembrane region" description="Helical" evidence="1">
    <location>
        <begin position="45"/>
        <end position="62"/>
    </location>
</feature>
<comment type="caution">
    <text evidence="2">The sequence shown here is derived from an EMBL/GenBank/DDBJ whole genome shotgun (WGS) entry which is preliminary data.</text>
</comment>